<dbReference type="GO" id="GO:0007274">
    <property type="term" value="P:neuromuscular synaptic transmission"/>
    <property type="evidence" value="ECO:0007669"/>
    <property type="project" value="TreeGrafter"/>
</dbReference>
<dbReference type="Proteomes" id="UP001174136">
    <property type="component" value="Unassembled WGS sequence"/>
</dbReference>
<dbReference type="InterPro" id="IPR027267">
    <property type="entry name" value="AH/BAR_dom_sf"/>
</dbReference>
<dbReference type="PROSITE" id="PS50002">
    <property type="entry name" value="SH3"/>
    <property type="match status" value="2"/>
</dbReference>
<dbReference type="GO" id="GO:0051495">
    <property type="term" value="P:positive regulation of cytoskeleton organization"/>
    <property type="evidence" value="ECO:0007669"/>
    <property type="project" value="UniProtKB-ARBA"/>
</dbReference>
<dbReference type="PRINTS" id="PR00452">
    <property type="entry name" value="SH3DOMAIN"/>
</dbReference>
<keyword evidence="5 9" id="KW-0175">Coiled coil</keyword>
<feature type="domain" description="SH3" evidence="11">
    <location>
        <begin position="567"/>
        <end position="630"/>
    </location>
</feature>
<feature type="domain" description="F-BAR" evidence="12">
    <location>
        <begin position="20"/>
        <end position="298"/>
    </location>
</feature>
<gene>
    <name evidence="13" type="primary">Fchsd1</name>
    <name evidence="13" type="ORF">N1851_000128</name>
</gene>
<sequence>MQPPPRKVKESQQVKLLFSEQLGKLQTRQQLDTELLDEIRSTNAFCVLIVLFLRSFSKQRAAIEKEYGQTLQRLAAQYQKRDWQRGKTDAVTFGAFSIWRSILDASAKSALVRLTAAEEYRALLGETSRNLRCAKEVRAKRGWEQLQRVQGEVVDAIRELHRIKKRYHHLSHIANVAREKAAEAQARARRNDHGIFHFRTGLQRMSTKLNSRLKECDDRLHEVRNEYLLSLAAVNAHLHHYYTAQLPHIMEHMDGDMYDQLRGHFTLLCDTEISVCLATHTEYSRILDSAAKVTRERNVQHFLQEVHSFSATPCLAFQPTVRDVVNVLQEVCGSGGESSLNKEARKWVNKVAKDYKIISHGTRALQSLESRVQLLPKETGLSVEQRMAEVEETIRKAKVSRVKAEARLALLVECGVGVEEWLGPALRQAQEELEGERRLSEQRRSTGDFSEEEFDLTDLEEFEEEDRDIFVDRSSASVVCLYPAACRVVYDYQASQSDELSIVEGEELQVIEEGDVEDWLKVCNSCGQVGYVPERYVQFLCLPAEDAVQLDCSFSSCISIGNIRSGHSLGMARALFAYQAQSAEELSFHEGALIRLLRCRQGEVDDGFWEGELDGRIGVFPSLVVELLTEEGEEDEEDLVEETLLTPTSPPPGPSCSPPPPAPHPSLAPASPDPRPHTSTCSPLATTLSRGQGVKIHSLNTELQRMTDSPAGRDRHTHTHTHTHTLATSQSSTKPEAVAMALL</sequence>
<evidence type="ECO:0000256" key="3">
    <source>
        <dbReference type="ARBA" id="ARBA00022553"/>
    </source>
</evidence>
<keyword evidence="4" id="KW-0677">Repeat</keyword>
<protein>
    <submittedName>
        <fullName evidence="13">F-BAR and double SH3 domains protein 1</fullName>
    </submittedName>
</protein>
<keyword evidence="7" id="KW-0966">Cell projection</keyword>
<organism evidence="13 14">
    <name type="scientific">Merluccius polli</name>
    <name type="common">Benguela hake</name>
    <name type="synonym">Merluccius cadenati</name>
    <dbReference type="NCBI Taxonomy" id="89951"/>
    <lineage>
        <taxon>Eukaryota</taxon>
        <taxon>Metazoa</taxon>
        <taxon>Chordata</taxon>
        <taxon>Craniata</taxon>
        <taxon>Vertebrata</taxon>
        <taxon>Euteleostomi</taxon>
        <taxon>Actinopterygii</taxon>
        <taxon>Neopterygii</taxon>
        <taxon>Teleostei</taxon>
        <taxon>Neoteleostei</taxon>
        <taxon>Acanthomorphata</taxon>
        <taxon>Zeiogadaria</taxon>
        <taxon>Gadariae</taxon>
        <taxon>Gadiformes</taxon>
        <taxon>Gadoidei</taxon>
        <taxon>Merlucciidae</taxon>
        <taxon>Merluccius</taxon>
    </lineage>
</organism>
<reference evidence="13" key="1">
    <citation type="journal article" date="2023" name="Front. Mar. Sci.">
        <title>A new Merluccius polli reference genome to investigate the effects of global change in West African waters.</title>
        <authorList>
            <person name="Mateo J.L."/>
            <person name="Blanco-Fernandez C."/>
            <person name="Garcia-Vazquez E."/>
            <person name="Machado-Schiaffino G."/>
        </authorList>
    </citation>
    <scope>NUCLEOTIDE SEQUENCE</scope>
    <source>
        <strain evidence="13">C29</strain>
        <tissue evidence="13">Fin</tissue>
    </source>
</reference>
<dbReference type="GO" id="GO:0042995">
    <property type="term" value="C:cell projection"/>
    <property type="evidence" value="ECO:0007669"/>
    <property type="project" value="UniProtKB-SubCell"/>
</dbReference>
<evidence type="ECO:0000256" key="5">
    <source>
        <dbReference type="ARBA" id="ARBA00023054"/>
    </source>
</evidence>
<name>A0AA47PA11_MERPO</name>
<evidence type="ECO:0000256" key="7">
    <source>
        <dbReference type="ARBA" id="ARBA00023273"/>
    </source>
</evidence>
<dbReference type="Pfam" id="PF00611">
    <property type="entry name" value="FCH"/>
    <property type="match status" value="1"/>
</dbReference>
<dbReference type="PANTHER" id="PTHR15735:SF4">
    <property type="entry name" value="F-BAR AND DOUBLE SH3 DOMAINS PROTEIN 1"/>
    <property type="match status" value="1"/>
</dbReference>
<dbReference type="AlphaFoldDB" id="A0AA47PA11"/>
<feature type="region of interest" description="Disordered" evidence="10">
    <location>
        <begin position="630"/>
        <end position="694"/>
    </location>
</feature>
<dbReference type="CDD" id="cd11761">
    <property type="entry name" value="SH3_FCHSD_1"/>
    <property type="match status" value="1"/>
</dbReference>
<evidence type="ECO:0000313" key="14">
    <source>
        <dbReference type="Proteomes" id="UP001174136"/>
    </source>
</evidence>
<evidence type="ECO:0000256" key="8">
    <source>
        <dbReference type="PROSITE-ProRule" id="PRU00192"/>
    </source>
</evidence>
<comment type="subcellular location">
    <subcellularLocation>
        <location evidence="1">Cell projection</location>
    </subcellularLocation>
</comment>
<dbReference type="EMBL" id="JAOPHQ010000001">
    <property type="protein sequence ID" value="KAK0156651.1"/>
    <property type="molecule type" value="Genomic_DNA"/>
</dbReference>
<evidence type="ECO:0000256" key="2">
    <source>
        <dbReference type="ARBA" id="ARBA00022443"/>
    </source>
</evidence>
<dbReference type="Pfam" id="PF00018">
    <property type="entry name" value="SH3_1"/>
    <property type="match status" value="1"/>
</dbReference>
<dbReference type="GO" id="GO:0055037">
    <property type="term" value="C:recycling endosome"/>
    <property type="evidence" value="ECO:0007669"/>
    <property type="project" value="TreeGrafter"/>
</dbReference>
<dbReference type="Pfam" id="PF14604">
    <property type="entry name" value="SH3_9"/>
    <property type="match status" value="1"/>
</dbReference>
<feature type="compositionally biased region" description="Acidic residues" evidence="10">
    <location>
        <begin position="630"/>
        <end position="641"/>
    </location>
</feature>
<dbReference type="InterPro" id="IPR035460">
    <property type="entry name" value="FCHSD_SH3_1"/>
</dbReference>
<dbReference type="FunFam" id="2.30.30.40:FF:000033">
    <property type="entry name" value="FCH and double SH3 domains protein 2"/>
    <property type="match status" value="1"/>
</dbReference>
<dbReference type="SUPFAM" id="SSF103657">
    <property type="entry name" value="BAR/IMD domain-like"/>
    <property type="match status" value="1"/>
</dbReference>
<dbReference type="PANTHER" id="PTHR15735">
    <property type="entry name" value="FCH AND DOUBLE SH3 DOMAINS PROTEIN"/>
    <property type="match status" value="1"/>
</dbReference>
<keyword evidence="14" id="KW-1185">Reference proteome</keyword>
<dbReference type="GO" id="GO:0008289">
    <property type="term" value="F:lipid binding"/>
    <property type="evidence" value="ECO:0007669"/>
    <property type="project" value="UniProtKB-KW"/>
</dbReference>
<evidence type="ECO:0000313" key="13">
    <source>
        <dbReference type="EMBL" id="KAK0156651.1"/>
    </source>
</evidence>
<evidence type="ECO:0000256" key="4">
    <source>
        <dbReference type="ARBA" id="ARBA00022737"/>
    </source>
</evidence>
<feature type="compositionally biased region" description="Polar residues" evidence="10">
    <location>
        <begin position="677"/>
        <end position="690"/>
    </location>
</feature>
<dbReference type="FunFam" id="2.30.30.40:FF:000060">
    <property type="entry name" value="FCH and double SH3 domains protein 2"/>
    <property type="match status" value="1"/>
</dbReference>
<keyword evidence="2 8" id="KW-0728">SH3 domain</keyword>
<dbReference type="GO" id="GO:0030833">
    <property type="term" value="P:regulation of actin filament polymerization"/>
    <property type="evidence" value="ECO:0007669"/>
    <property type="project" value="TreeGrafter"/>
</dbReference>
<dbReference type="SMART" id="SM00055">
    <property type="entry name" value="FCH"/>
    <property type="match status" value="1"/>
</dbReference>
<dbReference type="SMART" id="SM00326">
    <property type="entry name" value="SH3"/>
    <property type="match status" value="2"/>
</dbReference>
<dbReference type="SUPFAM" id="SSF50044">
    <property type="entry name" value="SH3-domain"/>
    <property type="match status" value="2"/>
</dbReference>
<proteinExistence type="predicted"/>
<dbReference type="InterPro" id="IPR001060">
    <property type="entry name" value="FCH_dom"/>
</dbReference>
<dbReference type="PROSITE" id="PS51741">
    <property type="entry name" value="F_BAR"/>
    <property type="match status" value="1"/>
</dbReference>
<dbReference type="InterPro" id="IPR036028">
    <property type="entry name" value="SH3-like_dom_sf"/>
</dbReference>
<evidence type="ECO:0000256" key="1">
    <source>
        <dbReference type="ARBA" id="ARBA00004316"/>
    </source>
</evidence>
<feature type="region of interest" description="Disordered" evidence="10">
    <location>
        <begin position="707"/>
        <end position="743"/>
    </location>
</feature>
<dbReference type="Gene3D" id="2.30.30.40">
    <property type="entry name" value="SH3 Domains"/>
    <property type="match status" value="2"/>
</dbReference>
<feature type="compositionally biased region" description="Pro residues" evidence="10">
    <location>
        <begin position="648"/>
        <end position="666"/>
    </location>
</feature>
<dbReference type="GO" id="GO:1902905">
    <property type="term" value="P:positive regulation of supramolecular fiber organization"/>
    <property type="evidence" value="ECO:0007669"/>
    <property type="project" value="UniProtKB-ARBA"/>
</dbReference>
<keyword evidence="3" id="KW-0597">Phosphoprotein</keyword>
<dbReference type="InterPro" id="IPR001452">
    <property type="entry name" value="SH3_domain"/>
</dbReference>
<evidence type="ECO:0000256" key="10">
    <source>
        <dbReference type="SAM" id="MobiDB-lite"/>
    </source>
</evidence>
<comment type="caution">
    <text evidence="13">The sequence shown here is derived from an EMBL/GenBank/DDBJ whole genome shotgun (WGS) entry which is preliminary data.</text>
</comment>
<dbReference type="GO" id="GO:0031594">
    <property type="term" value="C:neuromuscular junction"/>
    <property type="evidence" value="ECO:0007669"/>
    <property type="project" value="TreeGrafter"/>
</dbReference>
<feature type="domain" description="SH3" evidence="11">
    <location>
        <begin position="481"/>
        <end position="542"/>
    </location>
</feature>
<evidence type="ECO:0000259" key="12">
    <source>
        <dbReference type="PROSITE" id="PS51741"/>
    </source>
</evidence>
<dbReference type="InterPro" id="IPR031160">
    <property type="entry name" value="F_BAR_dom"/>
</dbReference>
<accession>A0AA47PA11</accession>
<evidence type="ECO:0000259" key="11">
    <source>
        <dbReference type="PROSITE" id="PS50002"/>
    </source>
</evidence>
<keyword evidence="6" id="KW-0446">Lipid-binding</keyword>
<evidence type="ECO:0000256" key="9">
    <source>
        <dbReference type="PROSITE-ProRule" id="PRU01077"/>
    </source>
</evidence>
<evidence type="ECO:0000256" key="6">
    <source>
        <dbReference type="ARBA" id="ARBA00023121"/>
    </source>
</evidence>
<dbReference type="Gene3D" id="1.20.1270.60">
    <property type="entry name" value="Arfaptin homology (AH) domain/BAR domain"/>
    <property type="match status" value="1"/>
</dbReference>